<dbReference type="InterPro" id="IPR036024">
    <property type="entry name" value="Somatomedin_B-like_dom_sf"/>
</dbReference>
<dbReference type="EMBL" id="JAWDGP010006751">
    <property type="protein sequence ID" value="KAK3736062.1"/>
    <property type="molecule type" value="Genomic_DNA"/>
</dbReference>
<evidence type="ECO:0000259" key="4">
    <source>
        <dbReference type="PROSITE" id="PS50958"/>
    </source>
</evidence>
<keyword evidence="6" id="KW-1185">Reference proteome</keyword>
<feature type="region of interest" description="Disordered" evidence="2">
    <location>
        <begin position="456"/>
        <end position="492"/>
    </location>
</feature>
<evidence type="ECO:0000313" key="5">
    <source>
        <dbReference type="EMBL" id="KAK3736062.1"/>
    </source>
</evidence>
<proteinExistence type="predicted"/>
<keyword evidence="1" id="KW-1015">Disulfide bond</keyword>
<accession>A0AAE0Y7T9</accession>
<comment type="caution">
    <text evidence="5">The sequence shown here is derived from an EMBL/GenBank/DDBJ whole genome shotgun (WGS) entry which is preliminary data.</text>
</comment>
<sequence length="683" mass="77042">MLASKIFLLFMALVLSELQRFGHSGVKTTAQHLATKIGSSRLVDDNLDTNTDNPQGNADRQTMSFVRPLFVDEEDSTPASKDPPWYLNDLQGMNKTFTEANRTYSEYLKIEQILMESRNILDPIGLENRGFPLRISNILYKMKPSPEMKRALSDLNLCGQADIMRRISCRDRCGQVPDVIDVPAQCGCDDKCFAFGDCCEDIHKLCTNDFVRAVTEYYDQREFARFVQCHAVNLFALTNLYKLEQTHPTGQPQNYEIVCQSEVSKDDFLQNMIATLDAANCSFTSFGNHQDKVGRVCDRPDVLVCGSQDGPNVYNFFPVHLLCFNHPKTFKISTRYHTGPEGMEVISRRGNCTHLRQASSSSMTAKNRGDSKRHAWHRAQLKELKLTIVPGPGHIYFHFSTSEWERVRCATKLTAPEWECEKFECADNQIFDETIQTCYIPDYAYLQVIFPDHQPRSGADTGNTSGDSFSHDQLNSSSPDNSKAETKASTRPSSGFYLCSCLKAQTALNTIGWWQVTAETDSLLAESCRFKLNTASSGQISINPNRDEVNGTHISNQTSFNQTVLSRDINDDDAIRAVNLSSKSYLLLRLKKTWTTFRGECVEEKNIPFKICFSSTRWSAMEPICFRLQGSTDFGLRDLGLEAKIVHVPENSNSATGTLVRLDQRYTLTMMYAGALSLFFSRG</sequence>
<dbReference type="Gene3D" id="4.10.410.20">
    <property type="match status" value="1"/>
</dbReference>
<dbReference type="PROSITE" id="PS50958">
    <property type="entry name" value="SMB_2"/>
    <property type="match status" value="1"/>
</dbReference>
<dbReference type="Proteomes" id="UP001283361">
    <property type="component" value="Unassembled WGS sequence"/>
</dbReference>
<feature type="compositionally biased region" description="Polar residues" evidence="2">
    <location>
        <begin position="460"/>
        <end position="481"/>
    </location>
</feature>
<feature type="domain" description="SMB" evidence="4">
    <location>
        <begin position="165"/>
        <end position="211"/>
    </location>
</feature>
<name>A0AAE0Y7T9_9GAST</name>
<feature type="chain" id="PRO_5042231397" description="SMB domain-containing protein" evidence="3">
    <location>
        <begin position="17"/>
        <end position="683"/>
    </location>
</feature>
<evidence type="ECO:0000256" key="3">
    <source>
        <dbReference type="SAM" id="SignalP"/>
    </source>
</evidence>
<feature type="signal peptide" evidence="3">
    <location>
        <begin position="1"/>
        <end position="16"/>
    </location>
</feature>
<keyword evidence="3" id="KW-0732">Signal</keyword>
<protein>
    <recommendedName>
        <fullName evidence="4">SMB domain-containing protein</fullName>
    </recommendedName>
</protein>
<gene>
    <name evidence="5" type="ORF">RRG08_063055</name>
</gene>
<dbReference type="SUPFAM" id="SSF90188">
    <property type="entry name" value="Somatomedin B domain"/>
    <property type="match status" value="1"/>
</dbReference>
<evidence type="ECO:0000313" key="6">
    <source>
        <dbReference type="Proteomes" id="UP001283361"/>
    </source>
</evidence>
<dbReference type="AlphaFoldDB" id="A0AAE0Y7T9"/>
<reference evidence="5" key="1">
    <citation type="journal article" date="2023" name="G3 (Bethesda)">
        <title>A reference genome for the long-term kleptoplast-retaining sea slug Elysia crispata morphotype clarki.</title>
        <authorList>
            <person name="Eastman K.E."/>
            <person name="Pendleton A.L."/>
            <person name="Shaikh M.A."/>
            <person name="Suttiyut T."/>
            <person name="Ogas R."/>
            <person name="Tomko P."/>
            <person name="Gavelis G."/>
            <person name="Widhalm J.R."/>
            <person name="Wisecaver J.H."/>
        </authorList>
    </citation>
    <scope>NUCLEOTIDE SEQUENCE</scope>
    <source>
        <strain evidence="5">ECLA1</strain>
    </source>
</reference>
<evidence type="ECO:0000256" key="2">
    <source>
        <dbReference type="SAM" id="MobiDB-lite"/>
    </source>
</evidence>
<dbReference type="Pfam" id="PF01033">
    <property type="entry name" value="Somatomedin_B"/>
    <property type="match status" value="1"/>
</dbReference>
<dbReference type="InterPro" id="IPR001212">
    <property type="entry name" value="Somatomedin_B_dom"/>
</dbReference>
<evidence type="ECO:0000256" key="1">
    <source>
        <dbReference type="ARBA" id="ARBA00023157"/>
    </source>
</evidence>
<organism evidence="5 6">
    <name type="scientific">Elysia crispata</name>
    <name type="common">lettuce slug</name>
    <dbReference type="NCBI Taxonomy" id="231223"/>
    <lineage>
        <taxon>Eukaryota</taxon>
        <taxon>Metazoa</taxon>
        <taxon>Spiralia</taxon>
        <taxon>Lophotrochozoa</taxon>
        <taxon>Mollusca</taxon>
        <taxon>Gastropoda</taxon>
        <taxon>Heterobranchia</taxon>
        <taxon>Euthyneura</taxon>
        <taxon>Panpulmonata</taxon>
        <taxon>Sacoglossa</taxon>
        <taxon>Placobranchoidea</taxon>
        <taxon>Plakobranchidae</taxon>
        <taxon>Elysia</taxon>
    </lineage>
</organism>